<name>A0A1H0QTP3_9ACTN</name>
<dbReference type="Proteomes" id="UP000199497">
    <property type="component" value="Unassembled WGS sequence"/>
</dbReference>
<keyword evidence="1" id="KW-0472">Membrane</keyword>
<evidence type="ECO:0000256" key="1">
    <source>
        <dbReference type="SAM" id="Phobius"/>
    </source>
</evidence>
<feature type="transmembrane region" description="Helical" evidence="1">
    <location>
        <begin position="46"/>
        <end position="68"/>
    </location>
</feature>
<evidence type="ECO:0000313" key="2">
    <source>
        <dbReference type="EMBL" id="SDP20495.1"/>
    </source>
</evidence>
<dbReference type="AlphaFoldDB" id="A0A1H0QTP3"/>
<proteinExistence type="predicted"/>
<keyword evidence="1" id="KW-1133">Transmembrane helix</keyword>
<keyword evidence="3" id="KW-1185">Reference proteome</keyword>
<evidence type="ECO:0000313" key="3">
    <source>
        <dbReference type="Proteomes" id="UP000199497"/>
    </source>
</evidence>
<reference evidence="3" key="1">
    <citation type="submission" date="2016-10" db="EMBL/GenBank/DDBJ databases">
        <authorList>
            <person name="Varghese N."/>
            <person name="Submissions S."/>
        </authorList>
    </citation>
    <scope>NUCLEOTIDE SEQUENCE [LARGE SCALE GENOMIC DNA]</scope>
    <source>
        <strain evidence="3">DSM 46732</strain>
    </source>
</reference>
<dbReference type="RefSeq" id="WP_139182905.1">
    <property type="nucleotide sequence ID" value="NZ_FNJR01000002.1"/>
</dbReference>
<keyword evidence="1" id="KW-0812">Transmembrane</keyword>
<organism evidence="2 3">
    <name type="scientific">Actinopolyspora xinjiangensis</name>
    <dbReference type="NCBI Taxonomy" id="405564"/>
    <lineage>
        <taxon>Bacteria</taxon>
        <taxon>Bacillati</taxon>
        <taxon>Actinomycetota</taxon>
        <taxon>Actinomycetes</taxon>
        <taxon>Actinopolysporales</taxon>
        <taxon>Actinopolysporaceae</taxon>
        <taxon>Actinopolyspora</taxon>
    </lineage>
</organism>
<feature type="transmembrane region" description="Helical" evidence="1">
    <location>
        <begin position="12"/>
        <end position="34"/>
    </location>
</feature>
<sequence>MVRERSRVSRWSALVVVVVWSFVTLINFVVLLLVLREVPSFDYWMLLTNLLSVLVGGPMAVLYGVVLFRARQREG</sequence>
<dbReference type="OrthoDB" id="5198035at2"/>
<dbReference type="EMBL" id="FNJR01000002">
    <property type="protein sequence ID" value="SDP20495.1"/>
    <property type="molecule type" value="Genomic_DNA"/>
</dbReference>
<protein>
    <submittedName>
        <fullName evidence="2">Uncharacterized protein</fullName>
    </submittedName>
</protein>
<accession>A0A1H0QTP3</accession>
<gene>
    <name evidence="2" type="ORF">SAMN04487905_102384</name>
</gene>